<reference evidence="3" key="1">
    <citation type="submission" date="2020-08" db="EMBL/GenBank/DDBJ databases">
        <title>Sequencing the genomes of 1000 actinobacteria strains.</title>
        <authorList>
            <person name="Klenk H.-P."/>
        </authorList>
    </citation>
    <scope>NUCLEOTIDE SEQUENCE [LARGE SCALE GENOMIC DNA]</scope>
    <source>
        <strain evidence="3">DSM 27064</strain>
    </source>
</reference>
<gene>
    <name evidence="3" type="ORF">F5897_000252</name>
</gene>
<evidence type="ECO:0000256" key="2">
    <source>
        <dbReference type="SAM" id="Phobius"/>
    </source>
</evidence>
<evidence type="ECO:0000256" key="1">
    <source>
        <dbReference type="SAM" id="MobiDB-lite"/>
    </source>
</evidence>
<dbReference type="AlphaFoldDB" id="A0A840DLK7"/>
<keyword evidence="2" id="KW-0472">Membrane</keyword>
<keyword evidence="2" id="KW-0812">Transmembrane</keyword>
<dbReference type="RefSeq" id="WP_183304208.1">
    <property type="nucleotide sequence ID" value="NZ_JACIFD010000002.1"/>
</dbReference>
<keyword evidence="2" id="KW-1133">Transmembrane helix</keyword>
<organism evidence="3 4">
    <name type="scientific">Canibacter oris</name>
    <dbReference type="NCBI Taxonomy" id="1365628"/>
    <lineage>
        <taxon>Bacteria</taxon>
        <taxon>Bacillati</taxon>
        <taxon>Actinomycetota</taxon>
        <taxon>Actinomycetes</taxon>
        <taxon>Micrococcales</taxon>
        <taxon>Microbacteriaceae</taxon>
        <taxon>Canibacter</taxon>
    </lineage>
</organism>
<feature type="transmembrane region" description="Helical" evidence="2">
    <location>
        <begin position="42"/>
        <end position="60"/>
    </location>
</feature>
<dbReference type="Proteomes" id="UP000571183">
    <property type="component" value="Unassembled WGS sequence"/>
</dbReference>
<keyword evidence="4" id="KW-1185">Reference proteome</keyword>
<protein>
    <recommendedName>
        <fullName evidence="5">DUF4245 domain-containing protein</fullName>
    </recommendedName>
</protein>
<evidence type="ECO:0008006" key="5">
    <source>
        <dbReference type="Google" id="ProtNLM"/>
    </source>
</evidence>
<name>A0A840DLK7_9MICO</name>
<dbReference type="InterPro" id="IPR025339">
    <property type="entry name" value="DUF4245"/>
</dbReference>
<dbReference type="Pfam" id="PF14030">
    <property type="entry name" value="DUF4245"/>
    <property type="match status" value="1"/>
</dbReference>
<accession>A0A840DLK7</accession>
<sequence length="229" mass="25172">MARQKQPAVVAELGRPETPEETAARKARDSYLYKKRKTLNNLIYSLLVSLGVLLLIVLIVPRGTGDYLSRNVNVTELATAATATAGRPLADPQLPEQWLAKQAELRFDKDELVTYWYLGYTTPVPEGEKVGEYAAVLQGYNRENAPADSRWVHKTVEQKATTGTETFAGHEWQVYDHHTDSPDGSNVLWAFSTTLSDSTLVVIGTASYDEVKTLATAAATSLRSDAGNQ</sequence>
<evidence type="ECO:0000313" key="3">
    <source>
        <dbReference type="EMBL" id="MBB4070968.1"/>
    </source>
</evidence>
<feature type="region of interest" description="Disordered" evidence="1">
    <location>
        <begin position="1"/>
        <end position="22"/>
    </location>
</feature>
<evidence type="ECO:0000313" key="4">
    <source>
        <dbReference type="Proteomes" id="UP000571183"/>
    </source>
</evidence>
<proteinExistence type="predicted"/>
<comment type="caution">
    <text evidence="3">The sequence shown here is derived from an EMBL/GenBank/DDBJ whole genome shotgun (WGS) entry which is preliminary data.</text>
</comment>
<dbReference type="EMBL" id="JACIFD010000002">
    <property type="protein sequence ID" value="MBB4070968.1"/>
    <property type="molecule type" value="Genomic_DNA"/>
</dbReference>